<reference evidence="1" key="1">
    <citation type="submission" date="2016-07" db="EMBL/GenBank/DDBJ databases">
        <title>Salivary Glands transcriptome analysis on engorged females of Ornithodoros brasiliensis (Acari:Argasidae).</title>
        <authorList>
            <person name="Simons S.M."/>
            <person name="Carvalho E."/>
            <person name="Junqueira-de-Azevedo I."/>
            <person name="Ho P.L."/>
            <person name="Giovanni D."/>
            <person name="Mendonca R."/>
            <person name="Onofrio V."/>
            <person name="Landulfo G."/>
            <person name="Ramirez D."/>
            <person name="Barros-Battesti D."/>
        </authorList>
    </citation>
    <scope>NUCLEOTIDE SEQUENCE</scope>
    <source>
        <strain evidence="1">Female</strain>
        <tissue evidence="1">Salivary gland</tissue>
    </source>
</reference>
<accession>A0A1D2AIQ7</accession>
<proteinExistence type="predicted"/>
<evidence type="ECO:0000313" key="1">
    <source>
        <dbReference type="EMBL" id="JAT78815.1"/>
    </source>
</evidence>
<name>A0A1D2AIQ7_ORNBR</name>
<sequence length="182" mass="19891">GTALARSRRLSQFNASTAQFVHSITDACRYIWVSRSSHGTPSVTSQRPAVMGQIGSEWSQPLWFVPRACYHVLGHACNFLGRIHHACLVVHERLFCDDGRGDGAFIQTCHRFTDRLNETGDNTSLCGSGLEGAQEILQCHARGVCCLVHVSVCVDSLRVASRFLGSVHKLQGTLSHSLCLIG</sequence>
<protein>
    <submittedName>
        <fullName evidence="1">Talin 2 like</fullName>
    </submittedName>
</protein>
<feature type="non-terminal residue" evidence="1">
    <location>
        <position position="182"/>
    </location>
</feature>
<dbReference type="AlphaFoldDB" id="A0A1D2AIQ7"/>
<organism evidence="1">
    <name type="scientific">Ornithodoros brasiliensis</name>
    <name type="common">Mouro tick</name>
    <dbReference type="NCBI Taxonomy" id="888526"/>
    <lineage>
        <taxon>Eukaryota</taxon>
        <taxon>Metazoa</taxon>
        <taxon>Ecdysozoa</taxon>
        <taxon>Arthropoda</taxon>
        <taxon>Chelicerata</taxon>
        <taxon>Arachnida</taxon>
        <taxon>Acari</taxon>
        <taxon>Parasitiformes</taxon>
        <taxon>Ixodida</taxon>
        <taxon>Ixodoidea</taxon>
        <taxon>Argasidae</taxon>
        <taxon>Ornithodorinae</taxon>
        <taxon>Ornithodoros</taxon>
    </lineage>
</organism>
<dbReference type="EMBL" id="GETE01001024">
    <property type="protein sequence ID" value="JAT78815.1"/>
    <property type="molecule type" value="Transcribed_RNA"/>
</dbReference>
<feature type="non-terminal residue" evidence="1">
    <location>
        <position position="1"/>
    </location>
</feature>